<feature type="compositionally biased region" description="Acidic residues" evidence="1">
    <location>
        <begin position="462"/>
        <end position="471"/>
    </location>
</feature>
<feature type="compositionally biased region" description="Polar residues" evidence="1">
    <location>
        <begin position="177"/>
        <end position="191"/>
    </location>
</feature>
<feature type="compositionally biased region" description="Low complexity" evidence="1">
    <location>
        <begin position="164"/>
        <end position="176"/>
    </location>
</feature>
<feature type="region of interest" description="Disordered" evidence="1">
    <location>
        <begin position="383"/>
        <end position="476"/>
    </location>
</feature>
<feature type="compositionally biased region" description="Basic and acidic residues" evidence="1">
    <location>
        <begin position="403"/>
        <end position="415"/>
    </location>
</feature>
<feature type="region of interest" description="Disordered" evidence="1">
    <location>
        <begin position="67"/>
        <end position="99"/>
    </location>
</feature>
<sequence>MTQRKNQDLDDQSQLMRNEMVSDAFRQASRIVRQLDRDGAFDFIFNSKAPHKTGQSGVLSGFEPMKRKTTKSYNPSKGKANKAKTSKISYRSSHKPATVPAPVTAATTFPAQSPASAQIQEPLVSQDTVLQKTSAAATDGPRAQVTVQPTKPISSKPYGSRQLPPSSTKPRSSRTSDTYGASSVPATSFEAQNGRPVRSANRRWNSDRIYSPEVRAYAVELMRQGELDVFEISQKTGVAPVCLEHWFKLDQLLPEQPLLLPSVDVSGNGTTIQKLWYQGLSPKLIARKTNLPLSVVQYWTQPLLAELKARAKKQAEAQASEAGAQLPAATPVSTVKLNSSQPVAEKGTAVAKTASANTSTTTTTTVAVADTATAVTTASVATAASAADPAQNEATNASAVTVKTDDSAIKGKEAPEAIAPEPPKTEPLGKQAAEHTTEPAASEAASAATEGAEDAVEVKAEPEDEPEPELDESSKRELEALEASFSDAMIEMQKSLVLRLLRQGELTQKEIAHFTAINASLVIQWRMEAKIPAIRISDSLKVRKEQATKMLQDGGSTPEEIAADTELATETVLALQSLLS</sequence>
<dbReference type="EMBL" id="DXEV01000109">
    <property type="protein sequence ID" value="HIX56946.1"/>
    <property type="molecule type" value="Genomic_DNA"/>
</dbReference>
<gene>
    <name evidence="2" type="ORF">H9850_05695</name>
</gene>
<evidence type="ECO:0000313" key="3">
    <source>
        <dbReference type="Proteomes" id="UP000886829"/>
    </source>
</evidence>
<reference evidence="2" key="1">
    <citation type="journal article" date="2021" name="PeerJ">
        <title>Extensive microbial diversity within the chicken gut microbiome revealed by metagenomics and culture.</title>
        <authorList>
            <person name="Gilroy R."/>
            <person name="Ravi A."/>
            <person name="Getino M."/>
            <person name="Pursley I."/>
            <person name="Horton D.L."/>
            <person name="Alikhan N.F."/>
            <person name="Baker D."/>
            <person name="Gharbi K."/>
            <person name="Hall N."/>
            <person name="Watson M."/>
            <person name="Adriaenssens E.M."/>
            <person name="Foster-Nyarko E."/>
            <person name="Jarju S."/>
            <person name="Secka A."/>
            <person name="Antonio M."/>
            <person name="Oren A."/>
            <person name="Chaudhuri R.R."/>
            <person name="La Ragione R."/>
            <person name="Hildebrand F."/>
            <person name="Pallen M.J."/>
        </authorList>
    </citation>
    <scope>NUCLEOTIDE SEQUENCE</scope>
    <source>
        <strain evidence="2">USASDec5-558</strain>
    </source>
</reference>
<reference evidence="2" key="2">
    <citation type="submission" date="2021-04" db="EMBL/GenBank/DDBJ databases">
        <authorList>
            <person name="Gilroy R."/>
        </authorList>
    </citation>
    <scope>NUCLEOTIDE SEQUENCE</scope>
    <source>
        <strain evidence="2">USASDec5-558</strain>
    </source>
</reference>
<feature type="compositionally biased region" description="Low complexity" evidence="1">
    <location>
        <begin position="438"/>
        <end position="450"/>
    </location>
</feature>
<organism evidence="2 3">
    <name type="scientific">Candidatus Anaerobiospirillum pullistercoris</name>
    <dbReference type="NCBI Taxonomy" id="2838452"/>
    <lineage>
        <taxon>Bacteria</taxon>
        <taxon>Pseudomonadati</taxon>
        <taxon>Pseudomonadota</taxon>
        <taxon>Gammaproteobacteria</taxon>
        <taxon>Aeromonadales</taxon>
        <taxon>Succinivibrionaceae</taxon>
        <taxon>Anaerobiospirillum</taxon>
    </lineage>
</organism>
<proteinExistence type="predicted"/>
<evidence type="ECO:0000313" key="2">
    <source>
        <dbReference type="EMBL" id="HIX56946.1"/>
    </source>
</evidence>
<name>A0A9D1WD06_9GAMM</name>
<dbReference type="AlphaFoldDB" id="A0A9D1WD06"/>
<evidence type="ECO:0000256" key="1">
    <source>
        <dbReference type="SAM" id="MobiDB-lite"/>
    </source>
</evidence>
<feature type="compositionally biased region" description="Polar residues" evidence="1">
    <location>
        <begin position="392"/>
        <end position="401"/>
    </location>
</feature>
<accession>A0A9D1WD06</accession>
<feature type="region of interest" description="Disordered" evidence="1">
    <location>
        <begin position="131"/>
        <end position="200"/>
    </location>
</feature>
<protein>
    <submittedName>
        <fullName evidence="2">Uncharacterized protein</fullName>
    </submittedName>
</protein>
<dbReference type="Proteomes" id="UP000886829">
    <property type="component" value="Unassembled WGS sequence"/>
</dbReference>
<comment type="caution">
    <text evidence="2">The sequence shown here is derived from an EMBL/GenBank/DDBJ whole genome shotgun (WGS) entry which is preliminary data.</text>
</comment>